<evidence type="ECO:0000313" key="2">
    <source>
        <dbReference type="EMBL" id="PNJ82745.1"/>
    </source>
</evidence>
<accession>A0A2J8XL32</accession>
<proteinExistence type="predicted"/>
<keyword evidence="1" id="KW-0732">Signal</keyword>
<comment type="caution">
    <text evidence="2">The sequence shown here is derived from an EMBL/GenBank/DDBJ whole genome shotgun (WGS) entry which is preliminary data.</text>
</comment>
<feature type="signal peptide" evidence="1">
    <location>
        <begin position="1"/>
        <end position="23"/>
    </location>
</feature>
<name>A0A2J8XL32_PONAB</name>
<evidence type="ECO:0000256" key="1">
    <source>
        <dbReference type="SAM" id="SignalP"/>
    </source>
</evidence>
<sequence length="73" mass="8719">MKGRFLFPLRLLLWMCLHLQRQASELRQPSMPGCPLTSSSRLFDNAQMHQFLNIHMKFENCTFDEIKFYIQLA</sequence>
<dbReference type="EMBL" id="NDHI03003364">
    <property type="protein sequence ID" value="PNJ82745.1"/>
    <property type="molecule type" value="Genomic_DNA"/>
</dbReference>
<gene>
    <name evidence="2" type="ORF">CR201_G0001120</name>
</gene>
<feature type="chain" id="PRO_5014365335" evidence="1">
    <location>
        <begin position="24"/>
        <end position="73"/>
    </location>
</feature>
<protein>
    <submittedName>
        <fullName evidence="2">TCTN1 isoform 6</fullName>
    </submittedName>
</protein>
<reference evidence="2" key="1">
    <citation type="submission" date="2017-12" db="EMBL/GenBank/DDBJ databases">
        <title>High-resolution comparative analysis of great ape genomes.</title>
        <authorList>
            <person name="Pollen A."/>
            <person name="Hastie A."/>
            <person name="Hormozdiari F."/>
            <person name="Dougherty M."/>
            <person name="Liu R."/>
            <person name="Chaisson M."/>
            <person name="Hoppe E."/>
            <person name="Hill C."/>
            <person name="Pang A."/>
            <person name="Hillier L."/>
            <person name="Baker C."/>
            <person name="Armstrong J."/>
            <person name="Shendure J."/>
            <person name="Paten B."/>
            <person name="Wilson R."/>
            <person name="Chao H."/>
            <person name="Schneider V."/>
            <person name="Ventura M."/>
            <person name="Kronenberg Z."/>
            <person name="Murali S."/>
            <person name="Gordon D."/>
            <person name="Cantsilieris S."/>
            <person name="Munson K."/>
            <person name="Nelson B."/>
            <person name="Raja A."/>
            <person name="Underwood J."/>
            <person name="Diekhans M."/>
            <person name="Fiddes I."/>
            <person name="Haussler D."/>
            <person name="Eichler E."/>
        </authorList>
    </citation>
    <scope>NUCLEOTIDE SEQUENCE [LARGE SCALE GENOMIC DNA]</scope>
    <source>
        <strain evidence="2">Susie</strain>
    </source>
</reference>
<organism evidence="2">
    <name type="scientific">Pongo abelii</name>
    <name type="common">Sumatran orangutan</name>
    <name type="synonym">Pongo pygmaeus abelii</name>
    <dbReference type="NCBI Taxonomy" id="9601"/>
    <lineage>
        <taxon>Eukaryota</taxon>
        <taxon>Metazoa</taxon>
        <taxon>Chordata</taxon>
        <taxon>Craniata</taxon>
        <taxon>Vertebrata</taxon>
        <taxon>Euteleostomi</taxon>
        <taxon>Mammalia</taxon>
        <taxon>Eutheria</taxon>
        <taxon>Euarchontoglires</taxon>
        <taxon>Primates</taxon>
        <taxon>Haplorrhini</taxon>
        <taxon>Catarrhini</taxon>
        <taxon>Hominidae</taxon>
        <taxon>Pongo</taxon>
    </lineage>
</organism>
<feature type="non-terminal residue" evidence="2">
    <location>
        <position position="73"/>
    </location>
</feature>
<dbReference type="AlphaFoldDB" id="A0A2J8XL32"/>